<dbReference type="EMBL" id="JBHUEJ010000003">
    <property type="protein sequence ID" value="MFD1709296.1"/>
    <property type="molecule type" value="Genomic_DNA"/>
</dbReference>
<name>A0ABW4KQ33_9BURK</name>
<dbReference type="RefSeq" id="WP_147912948.1">
    <property type="nucleotide sequence ID" value="NZ_JBHUEJ010000003.1"/>
</dbReference>
<keyword evidence="3" id="KW-1185">Reference proteome</keyword>
<gene>
    <name evidence="2" type="ORF">ACFSF0_01630</name>
</gene>
<evidence type="ECO:0000313" key="2">
    <source>
        <dbReference type="EMBL" id="MFD1709296.1"/>
    </source>
</evidence>
<evidence type="ECO:0008006" key="4">
    <source>
        <dbReference type="Google" id="ProtNLM"/>
    </source>
</evidence>
<feature type="region of interest" description="Disordered" evidence="1">
    <location>
        <begin position="1"/>
        <end position="26"/>
    </location>
</feature>
<organism evidence="2 3">
    <name type="scientific">Ottowia flava</name>
    <dbReference type="NCBI Taxonomy" id="2675430"/>
    <lineage>
        <taxon>Bacteria</taxon>
        <taxon>Pseudomonadati</taxon>
        <taxon>Pseudomonadota</taxon>
        <taxon>Betaproteobacteria</taxon>
        <taxon>Burkholderiales</taxon>
        <taxon>Comamonadaceae</taxon>
        <taxon>Ottowia</taxon>
    </lineage>
</organism>
<sequence length="90" mass="10258">MPYASATPKRPWRLSGFPKRPVAKPNHEADLKQRTLTNLYNASPAWLALAHEALDKAVAAAYGWNDYATQWPDEEILRRLLDLNKQRSGK</sequence>
<protein>
    <recommendedName>
        <fullName evidence="4">Adenine methyltransferase</fullName>
    </recommendedName>
</protein>
<proteinExistence type="predicted"/>
<evidence type="ECO:0000313" key="3">
    <source>
        <dbReference type="Proteomes" id="UP001597304"/>
    </source>
</evidence>
<evidence type="ECO:0000256" key="1">
    <source>
        <dbReference type="SAM" id="MobiDB-lite"/>
    </source>
</evidence>
<dbReference type="Proteomes" id="UP001597304">
    <property type="component" value="Unassembled WGS sequence"/>
</dbReference>
<reference evidence="3" key="1">
    <citation type="journal article" date="2019" name="Int. J. Syst. Evol. Microbiol.">
        <title>The Global Catalogue of Microorganisms (GCM) 10K type strain sequencing project: providing services to taxonomists for standard genome sequencing and annotation.</title>
        <authorList>
            <consortium name="The Broad Institute Genomics Platform"/>
            <consortium name="The Broad Institute Genome Sequencing Center for Infectious Disease"/>
            <person name="Wu L."/>
            <person name="Ma J."/>
        </authorList>
    </citation>
    <scope>NUCLEOTIDE SEQUENCE [LARGE SCALE GENOMIC DNA]</scope>
    <source>
        <strain evidence="3">LMG 29247</strain>
    </source>
</reference>
<comment type="caution">
    <text evidence="2">The sequence shown here is derived from an EMBL/GenBank/DDBJ whole genome shotgun (WGS) entry which is preliminary data.</text>
</comment>
<accession>A0ABW4KQ33</accession>